<reference evidence="5 6" key="1">
    <citation type="submission" date="2019-03" db="EMBL/GenBank/DDBJ databases">
        <authorList>
            <person name="Gaulin E."/>
            <person name="Dumas B."/>
        </authorList>
    </citation>
    <scope>NUCLEOTIDE SEQUENCE [LARGE SCALE GENOMIC DNA]</scope>
    <source>
        <strain evidence="5">CBS 568.67</strain>
    </source>
</reference>
<gene>
    <name evidence="5" type="primary">Aste57867_8599</name>
    <name evidence="4" type="ORF">As57867_008567</name>
    <name evidence="5" type="ORF">ASTE57867_8599</name>
</gene>
<name>A0A485KKW5_9STRA</name>
<organism evidence="5 6">
    <name type="scientific">Aphanomyces stellatus</name>
    <dbReference type="NCBI Taxonomy" id="120398"/>
    <lineage>
        <taxon>Eukaryota</taxon>
        <taxon>Sar</taxon>
        <taxon>Stramenopiles</taxon>
        <taxon>Oomycota</taxon>
        <taxon>Saprolegniomycetes</taxon>
        <taxon>Saprolegniales</taxon>
        <taxon>Verrucalvaceae</taxon>
        <taxon>Aphanomyces</taxon>
    </lineage>
</organism>
<dbReference type="SUPFAM" id="SSF51735">
    <property type="entry name" value="NAD(P)-binding Rossmann-fold domains"/>
    <property type="match status" value="1"/>
</dbReference>
<dbReference type="EMBL" id="VJMH01005108">
    <property type="protein sequence ID" value="KAF0700881.1"/>
    <property type="molecule type" value="Genomic_DNA"/>
</dbReference>
<dbReference type="PANTHER" id="PTHR10366:SF564">
    <property type="entry name" value="STEROL-4-ALPHA-CARBOXYLATE 3-DEHYDROGENASE, DECARBOXYLATING"/>
    <property type="match status" value="1"/>
</dbReference>
<dbReference type="FunFam" id="3.40.50.720:FF:000085">
    <property type="entry name" value="Dihydroflavonol reductase"/>
    <property type="match status" value="1"/>
</dbReference>
<evidence type="ECO:0000313" key="4">
    <source>
        <dbReference type="EMBL" id="KAF0700881.1"/>
    </source>
</evidence>
<dbReference type="GO" id="GO:0016616">
    <property type="term" value="F:oxidoreductase activity, acting on the CH-OH group of donors, NAD or NADP as acceptor"/>
    <property type="evidence" value="ECO:0007669"/>
    <property type="project" value="TreeGrafter"/>
</dbReference>
<dbReference type="InterPro" id="IPR050425">
    <property type="entry name" value="NAD(P)_dehydrat-like"/>
</dbReference>
<evidence type="ECO:0000256" key="2">
    <source>
        <dbReference type="ARBA" id="ARBA00023445"/>
    </source>
</evidence>
<dbReference type="Pfam" id="PF01370">
    <property type="entry name" value="Epimerase"/>
    <property type="match status" value="1"/>
</dbReference>
<accession>A0A485KKW5</accession>
<reference evidence="4" key="2">
    <citation type="submission" date="2019-06" db="EMBL/GenBank/DDBJ databases">
        <title>Genomics analysis of Aphanomyces spp. identifies a new class of oomycete effector associated with host adaptation.</title>
        <authorList>
            <person name="Gaulin E."/>
        </authorList>
    </citation>
    <scope>NUCLEOTIDE SEQUENCE</scope>
    <source>
        <strain evidence="4">CBS 578.67</strain>
    </source>
</reference>
<feature type="domain" description="NAD-dependent epimerase/dehydratase" evidence="3">
    <location>
        <begin position="7"/>
        <end position="244"/>
    </location>
</feature>
<keyword evidence="1" id="KW-0560">Oxidoreductase</keyword>
<dbReference type="Proteomes" id="UP000332933">
    <property type="component" value="Unassembled WGS sequence"/>
</dbReference>
<sequence length="347" mass="38392">MTSPKRVLVTGATGFIASHAIQQLLETTPFFVRGTVRSLRQSDKFAHLTSLPHADTRLELVEADLLNADTWTSAMRDCDAVFHIASPYSLAVQDPFKDLVEPAELGTEHVLLAAIAETSVTDIVLTSSMAAITDAPVPGKVFTESDWNTLSSLDRNAYYYSKVRGEQKAWELVKNVPGKRLVVLNPFAVIGPSLTKAINPSVSILVDPFIGNLPLMANVSMGLVDVRDVAHAHILALTNLEVQGRHILCDKVLTMQEIMQSLRSIYTRAKNLPTYTAPNWIVKLSSYFQKPGVGQYIRVNVGQGKYEVDNTKSTRELGLVYRPLEESMRETIDNAIEWGFIDRGHIS</sequence>
<proteinExistence type="inferred from homology"/>
<dbReference type="OrthoDB" id="2735536at2759"/>
<dbReference type="EMBL" id="CAADRA010005129">
    <property type="protein sequence ID" value="VFT85485.1"/>
    <property type="molecule type" value="Genomic_DNA"/>
</dbReference>
<protein>
    <submittedName>
        <fullName evidence="5">Aste57867_8599 protein</fullName>
    </submittedName>
</protein>
<dbReference type="InterPro" id="IPR001509">
    <property type="entry name" value="Epimerase_deHydtase"/>
</dbReference>
<dbReference type="Gene3D" id="3.40.50.720">
    <property type="entry name" value="NAD(P)-binding Rossmann-like Domain"/>
    <property type="match status" value="1"/>
</dbReference>
<evidence type="ECO:0000313" key="6">
    <source>
        <dbReference type="Proteomes" id="UP000332933"/>
    </source>
</evidence>
<dbReference type="PANTHER" id="PTHR10366">
    <property type="entry name" value="NAD DEPENDENT EPIMERASE/DEHYDRATASE"/>
    <property type="match status" value="1"/>
</dbReference>
<comment type="similarity">
    <text evidence="2">Belongs to the NAD(P)-dependent epimerase/dehydratase family. Dihydroflavonol-4-reductase subfamily.</text>
</comment>
<evidence type="ECO:0000259" key="3">
    <source>
        <dbReference type="Pfam" id="PF01370"/>
    </source>
</evidence>
<evidence type="ECO:0000256" key="1">
    <source>
        <dbReference type="ARBA" id="ARBA00023002"/>
    </source>
</evidence>
<evidence type="ECO:0000313" key="5">
    <source>
        <dbReference type="EMBL" id="VFT85485.1"/>
    </source>
</evidence>
<dbReference type="InterPro" id="IPR036291">
    <property type="entry name" value="NAD(P)-bd_dom_sf"/>
</dbReference>
<keyword evidence="6" id="KW-1185">Reference proteome</keyword>
<dbReference type="AlphaFoldDB" id="A0A485KKW5"/>